<dbReference type="Proteomes" id="UP000305539">
    <property type="component" value="Unassembled WGS sequence"/>
</dbReference>
<keyword evidence="1" id="KW-0472">Membrane</keyword>
<keyword evidence="1" id="KW-1133">Transmembrane helix</keyword>
<feature type="transmembrane region" description="Helical" evidence="1">
    <location>
        <begin position="294"/>
        <end position="311"/>
    </location>
</feature>
<dbReference type="EMBL" id="SWJE01000008">
    <property type="protein sequence ID" value="TKC87879.1"/>
    <property type="molecule type" value="Genomic_DNA"/>
</dbReference>
<proteinExistence type="predicted"/>
<feature type="transmembrane region" description="Helical" evidence="1">
    <location>
        <begin position="25"/>
        <end position="47"/>
    </location>
</feature>
<reference evidence="2 3" key="1">
    <citation type="submission" date="2019-04" db="EMBL/GenBank/DDBJ databases">
        <title>Trinickia sp. 7GSK02, isolated from subtropical forest soil.</title>
        <authorList>
            <person name="Gao Z.-H."/>
            <person name="Qiu L.-H."/>
        </authorList>
    </citation>
    <scope>NUCLEOTIDE SEQUENCE [LARGE SCALE GENOMIC DNA]</scope>
    <source>
        <strain evidence="2 3">7GSK02</strain>
    </source>
</reference>
<keyword evidence="3" id="KW-1185">Reference proteome</keyword>
<feature type="transmembrane region" description="Helical" evidence="1">
    <location>
        <begin position="221"/>
        <end position="243"/>
    </location>
</feature>
<keyword evidence="1" id="KW-0812">Transmembrane</keyword>
<evidence type="ECO:0000313" key="2">
    <source>
        <dbReference type="EMBL" id="TKC87879.1"/>
    </source>
</evidence>
<feature type="transmembrane region" description="Helical" evidence="1">
    <location>
        <begin position="263"/>
        <end position="282"/>
    </location>
</feature>
<gene>
    <name evidence="2" type="ORF">FAZ69_16560</name>
</gene>
<organism evidence="2 3">
    <name type="scientific">Trinickia terrae</name>
    <dbReference type="NCBI Taxonomy" id="2571161"/>
    <lineage>
        <taxon>Bacteria</taxon>
        <taxon>Pseudomonadati</taxon>
        <taxon>Pseudomonadota</taxon>
        <taxon>Betaproteobacteria</taxon>
        <taxon>Burkholderiales</taxon>
        <taxon>Burkholderiaceae</taxon>
        <taxon>Trinickia</taxon>
    </lineage>
</organism>
<name>A0A4U1I3Q6_9BURK</name>
<accession>A0A4U1I3Q6</accession>
<feature type="transmembrane region" description="Helical" evidence="1">
    <location>
        <begin position="104"/>
        <end position="126"/>
    </location>
</feature>
<dbReference type="OrthoDB" id="6982557at2"/>
<protein>
    <submittedName>
        <fullName evidence="2">Uncharacterized protein</fullName>
    </submittedName>
</protein>
<dbReference type="RefSeq" id="WP_136896143.1">
    <property type="nucleotide sequence ID" value="NZ_SWJE01000008.1"/>
</dbReference>
<evidence type="ECO:0000256" key="1">
    <source>
        <dbReference type="SAM" id="Phobius"/>
    </source>
</evidence>
<feature type="transmembrane region" description="Helical" evidence="1">
    <location>
        <begin position="323"/>
        <end position="344"/>
    </location>
</feature>
<comment type="caution">
    <text evidence="2">The sequence shown here is derived from an EMBL/GenBank/DDBJ whole genome shotgun (WGS) entry which is preliminary data.</text>
</comment>
<dbReference type="AlphaFoldDB" id="A0A4U1I3Q6"/>
<evidence type="ECO:0000313" key="3">
    <source>
        <dbReference type="Proteomes" id="UP000305539"/>
    </source>
</evidence>
<sequence length="534" mass="59022">MLGKDQHRPLIWEERTANSGERAAILWWLVVLANVVGAGTLIALTYVPPGQITQYHLAFQSLATRFSIFDIFPALPGRGVSGGHAFGWFVKLPWPNEPISSEDVGTAVMLGGLATFLVTAPFIHFLSHGWYARFDEFRNSLKDGALFAYLRRFWSARLLDAVADYRLEEKIKKIKEGAQDIPKKESLIDRPDIWTGLEDESRRYIGNVFARIYNEQYGLRAFVPPFLFIMVITYVNAAALALINKCAAGIQTCPGYFFGAPEIIVISAISGAYMFTVADSVMAIRRRSLNVSDMYWYGLREFLAVPIAIYFSSTLPESVRGGAGNYVAASMSFVVALLPIDVLFKQLRRKAYTVLSVNPQEEEGDQLLVLTGMTSPVVALFLSEGVYSVEQVACVDPVLLAIRTGLPFRLITRFGAQAIVRRHFGESTKDLAALGFGDASAFFDLAGLRATCSCYADICAGIRNCVDKGQDKIPLALIEMKIRHIACEEYTQMLGKLSPLAPVEHERAGVFERRCSKTPSCEAASNFQRASAAI</sequence>